<dbReference type="EMBL" id="CM047747">
    <property type="protein sequence ID" value="KAJ0018555.1"/>
    <property type="molecule type" value="Genomic_DNA"/>
</dbReference>
<evidence type="ECO:0000313" key="1">
    <source>
        <dbReference type="EMBL" id="KAJ0018555.1"/>
    </source>
</evidence>
<organism evidence="1 2">
    <name type="scientific">Pistacia integerrima</name>
    <dbReference type="NCBI Taxonomy" id="434235"/>
    <lineage>
        <taxon>Eukaryota</taxon>
        <taxon>Viridiplantae</taxon>
        <taxon>Streptophyta</taxon>
        <taxon>Embryophyta</taxon>
        <taxon>Tracheophyta</taxon>
        <taxon>Spermatophyta</taxon>
        <taxon>Magnoliopsida</taxon>
        <taxon>eudicotyledons</taxon>
        <taxon>Gunneridae</taxon>
        <taxon>Pentapetalae</taxon>
        <taxon>rosids</taxon>
        <taxon>malvids</taxon>
        <taxon>Sapindales</taxon>
        <taxon>Anacardiaceae</taxon>
        <taxon>Pistacia</taxon>
    </lineage>
</organism>
<keyword evidence="2" id="KW-1185">Reference proteome</keyword>
<protein>
    <submittedName>
        <fullName evidence="1">Uncharacterized protein</fullName>
    </submittedName>
</protein>
<gene>
    <name evidence="1" type="ORF">Pint_09785</name>
</gene>
<comment type="caution">
    <text evidence="1">The sequence shown here is derived from an EMBL/GenBank/DDBJ whole genome shotgun (WGS) entry which is preliminary data.</text>
</comment>
<dbReference type="Proteomes" id="UP001163603">
    <property type="component" value="Chromosome 12"/>
</dbReference>
<proteinExistence type="predicted"/>
<evidence type="ECO:0000313" key="2">
    <source>
        <dbReference type="Proteomes" id="UP001163603"/>
    </source>
</evidence>
<reference evidence="2" key="1">
    <citation type="journal article" date="2023" name="G3 (Bethesda)">
        <title>Genome assembly and association tests identify interacting loci associated with vigor, precocity, and sex in interspecific pistachio rootstocks.</title>
        <authorList>
            <person name="Palmer W."/>
            <person name="Jacygrad E."/>
            <person name="Sagayaradj S."/>
            <person name="Cavanaugh K."/>
            <person name="Han R."/>
            <person name="Bertier L."/>
            <person name="Beede B."/>
            <person name="Kafkas S."/>
            <person name="Golino D."/>
            <person name="Preece J."/>
            <person name="Michelmore R."/>
        </authorList>
    </citation>
    <scope>NUCLEOTIDE SEQUENCE [LARGE SCALE GENOMIC DNA]</scope>
</reference>
<sequence>MFLCFSKNHTTDYHVVGITQFQTTVTCSCIIQIYAEMIGNVMIDARSTGKYYHFVRLMGRAASHITLECALQTHPNITIIGEEVISLSHDVVDENGLWKKKLTSQSQQLFEFLPQAIQEQLMLERDPHGNVQVAKIETEKMLIQMVET</sequence>
<accession>A0ACC0XM34</accession>
<name>A0ACC0XM34_9ROSI</name>